<reference evidence="1" key="1">
    <citation type="journal article" date="2023" name="G3 (Bethesda)">
        <title>A reference genome for the long-term kleptoplast-retaining sea slug Elysia crispata morphotype clarki.</title>
        <authorList>
            <person name="Eastman K.E."/>
            <person name="Pendleton A.L."/>
            <person name="Shaikh M.A."/>
            <person name="Suttiyut T."/>
            <person name="Ogas R."/>
            <person name="Tomko P."/>
            <person name="Gavelis G."/>
            <person name="Widhalm J.R."/>
            <person name="Wisecaver J.H."/>
        </authorList>
    </citation>
    <scope>NUCLEOTIDE SEQUENCE</scope>
    <source>
        <strain evidence="1">ECLA1</strain>
    </source>
</reference>
<evidence type="ECO:0000313" key="2">
    <source>
        <dbReference type="Proteomes" id="UP001283361"/>
    </source>
</evidence>
<accession>A0AAE0YEN5</accession>
<comment type="caution">
    <text evidence="1">The sequence shown here is derived from an EMBL/GenBank/DDBJ whole genome shotgun (WGS) entry which is preliminary data.</text>
</comment>
<proteinExistence type="predicted"/>
<dbReference type="EMBL" id="JAWDGP010006345">
    <property type="protein sequence ID" value="KAK3742683.1"/>
    <property type="molecule type" value="Genomic_DNA"/>
</dbReference>
<gene>
    <name evidence="1" type="ORF">RRG08_025629</name>
</gene>
<evidence type="ECO:0000313" key="1">
    <source>
        <dbReference type="EMBL" id="KAK3742683.1"/>
    </source>
</evidence>
<sequence>MSVQTSCRIRDRIKKLFSSTRMGLMGPVCGGSRKVHQGLKTPGLSIQKSSSYQSESVIINFSAVRSINVLQQDMT</sequence>
<keyword evidence="2" id="KW-1185">Reference proteome</keyword>
<dbReference type="Proteomes" id="UP001283361">
    <property type="component" value="Unassembled WGS sequence"/>
</dbReference>
<dbReference type="AlphaFoldDB" id="A0AAE0YEN5"/>
<name>A0AAE0YEN5_9GAST</name>
<organism evidence="1 2">
    <name type="scientific">Elysia crispata</name>
    <name type="common">lettuce slug</name>
    <dbReference type="NCBI Taxonomy" id="231223"/>
    <lineage>
        <taxon>Eukaryota</taxon>
        <taxon>Metazoa</taxon>
        <taxon>Spiralia</taxon>
        <taxon>Lophotrochozoa</taxon>
        <taxon>Mollusca</taxon>
        <taxon>Gastropoda</taxon>
        <taxon>Heterobranchia</taxon>
        <taxon>Euthyneura</taxon>
        <taxon>Panpulmonata</taxon>
        <taxon>Sacoglossa</taxon>
        <taxon>Placobranchoidea</taxon>
        <taxon>Plakobranchidae</taxon>
        <taxon>Elysia</taxon>
    </lineage>
</organism>
<protein>
    <submittedName>
        <fullName evidence="1">Uncharacterized protein</fullName>
    </submittedName>
</protein>